<dbReference type="AlphaFoldDB" id="A0A813Y9B5"/>
<evidence type="ECO:0000313" key="6">
    <source>
        <dbReference type="EMBL" id="CAF3667123.1"/>
    </source>
</evidence>
<dbReference type="InterPro" id="IPR050886">
    <property type="entry name" value="RNA-binding_reg"/>
</dbReference>
<dbReference type="PROSITE" id="PS50102">
    <property type="entry name" value="RRM"/>
    <property type="match status" value="1"/>
</dbReference>
<dbReference type="Pfam" id="PF00076">
    <property type="entry name" value="RRM_1"/>
    <property type="match status" value="1"/>
</dbReference>
<dbReference type="Gene3D" id="3.30.70.330">
    <property type="match status" value="1"/>
</dbReference>
<accession>A0A813Y9B5</accession>
<dbReference type="Proteomes" id="UP000682733">
    <property type="component" value="Unassembled WGS sequence"/>
</dbReference>
<dbReference type="Proteomes" id="UP000677228">
    <property type="component" value="Unassembled WGS sequence"/>
</dbReference>
<evidence type="ECO:0000256" key="2">
    <source>
        <dbReference type="PROSITE-ProRule" id="PRU00176"/>
    </source>
</evidence>
<name>A0A813Y9B5_9BILA</name>
<dbReference type="Proteomes" id="UP000681722">
    <property type="component" value="Unassembled WGS sequence"/>
</dbReference>
<dbReference type="OrthoDB" id="439808at2759"/>
<evidence type="ECO:0000256" key="1">
    <source>
        <dbReference type="ARBA" id="ARBA00022884"/>
    </source>
</evidence>
<dbReference type="InterPro" id="IPR035979">
    <property type="entry name" value="RBD_domain_sf"/>
</dbReference>
<comment type="caution">
    <text evidence="4">The sequence shown here is derived from an EMBL/GenBank/DDBJ whole genome shotgun (WGS) entry which is preliminary data.</text>
</comment>
<feature type="domain" description="RRM" evidence="3">
    <location>
        <begin position="8"/>
        <end position="85"/>
    </location>
</feature>
<dbReference type="PANTHER" id="PTHR48024:SF56">
    <property type="entry name" value="HETEROGENEOUS NUCLEAR RIBONUCLEOPROTEIN A0"/>
    <property type="match status" value="1"/>
</dbReference>
<evidence type="ECO:0000313" key="4">
    <source>
        <dbReference type="EMBL" id="CAF0880928.1"/>
    </source>
</evidence>
<dbReference type="InterPro" id="IPR000504">
    <property type="entry name" value="RRM_dom"/>
</dbReference>
<organism evidence="4 8">
    <name type="scientific">Didymodactylos carnosus</name>
    <dbReference type="NCBI Taxonomy" id="1234261"/>
    <lineage>
        <taxon>Eukaryota</taxon>
        <taxon>Metazoa</taxon>
        <taxon>Spiralia</taxon>
        <taxon>Gnathifera</taxon>
        <taxon>Rotifera</taxon>
        <taxon>Eurotatoria</taxon>
        <taxon>Bdelloidea</taxon>
        <taxon>Philodinida</taxon>
        <taxon>Philodinidae</taxon>
        <taxon>Didymodactylos</taxon>
    </lineage>
</organism>
<dbReference type="Proteomes" id="UP000663829">
    <property type="component" value="Unassembled WGS sequence"/>
</dbReference>
<evidence type="ECO:0000313" key="7">
    <source>
        <dbReference type="EMBL" id="CAF4128081.1"/>
    </source>
</evidence>
<reference evidence="4" key="1">
    <citation type="submission" date="2021-02" db="EMBL/GenBank/DDBJ databases">
        <authorList>
            <person name="Nowell W R."/>
        </authorList>
    </citation>
    <scope>NUCLEOTIDE SEQUENCE</scope>
</reference>
<dbReference type="GO" id="GO:0003723">
    <property type="term" value="F:RNA binding"/>
    <property type="evidence" value="ECO:0007669"/>
    <property type="project" value="UniProtKB-UniRule"/>
</dbReference>
<dbReference type="EMBL" id="CAJNOK010020568">
    <property type="protein sequence ID" value="CAF1318575.1"/>
    <property type="molecule type" value="Genomic_DNA"/>
</dbReference>
<keyword evidence="8" id="KW-1185">Reference proteome</keyword>
<dbReference type="PANTHER" id="PTHR48024">
    <property type="entry name" value="GEO13361P1-RELATED"/>
    <property type="match status" value="1"/>
</dbReference>
<proteinExistence type="predicted"/>
<dbReference type="GO" id="GO:0005634">
    <property type="term" value="C:nucleus"/>
    <property type="evidence" value="ECO:0007669"/>
    <property type="project" value="TreeGrafter"/>
</dbReference>
<dbReference type="InterPro" id="IPR012677">
    <property type="entry name" value="Nucleotide-bd_a/b_plait_sf"/>
</dbReference>
<sequence length="122" mass="14075">MSASSFYFKIFVRNLPWTVSSHELRTYFSQFGYVSRASVLYNPDTGLSRGFGHVDFIKRDAFDTVMSQPTHILEGQRLRIEEGQHGNKQQRYKDNPLPLNRTITVKQKVTETAASTNEEQQT</sequence>
<dbReference type="EMBL" id="CAJNOQ010001254">
    <property type="protein sequence ID" value="CAF0880928.1"/>
    <property type="molecule type" value="Genomic_DNA"/>
</dbReference>
<dbReference type="SUPFAM" id="SSF54928">
    <property type="entry name" value="RNA-binding domain, RBD"/>
    <property type="match status" value="1"/>
</dbReference>
<protein>
    <recommendedName>
        <fullName evidence="3">RRM domain-containing protein</fullName>
    </recommendedName>
</protein>
<dbReference type="EMBL" id="CAJOBA010042168">
    <property type="protein sequence ID" value="CAF4128081.1"/>
    <property type="molecule type" value="Genomic_DNA"/>
</dbReference>
<dbReference type="EMBL" id="CAJOBC010001254">
    <property type="protein sequence ID" value="CAF3667123.1"/>
    <property type="molecule type" value="Genomic_DNA"/>
</dbReference>
<evidence type="ECO:0000313" key="5">
    <source>
        <dbReference type="EMBL" id="CAF1318575.1"/>
    </source>
</evidence>
<evidence type="ECO:0000313" key="8">
    <source>
        <dbReference type="Proteomes" id="UP000663829"/>
    </source>
</evidence>
<evidence type="ECO:0000259" key="3">
    <source>
        <dbReference type="PROSITE" id="PS50102"/>
    </source>
</evidence>
<gene>
    <name evidence="4" type="ORF">GPM918_LOCUS7606</name>
    <name evidence="5" type="ORF">OVA965_LOCUS29328</name>
    <name evidence="6" type="ORF">SRO942_LOCUS7606</name>
    <name evidence="7" type="ORF">TMI583_LOCUS30098</name>
</gene>
<keyword evidence="1 2" id="KW-0694">RNA-binding</keyword>
<dbReference type="SMART" id="SM00360">
    <property type="entry name" value="RRM"/>
    <property type="match status" value="1"/>
</dbReference>